<name>A0ABM8D1L8_9NOCA</name>
<dbReference type="EMBL" id="AP026978">
    <property type="protein sequence ID" value="BDU01246.1"/>
    <property type="molecule type" value="Genomic_DNA"/>
</dbReference>
<proteinExistence type="predicted"/>
<organism evidence="2 3">
    <name type="scientific">Nocardia sputorum</name>
    <dbReference type="NCBI Taxonomy" id="2984338"/>
    <lineage>
        <taxon>Bacteria</taxon>
        <taxon>Bacillati</taxon>
        <taxon>Actinomycetota</taxon>
        <taxon>Actinomycetes</taxon>
        <taxon>Mycobacteriales</taxon>
        <taxon>Nocardiaceae</taxon>
        <taxon>Nocardia</taxon>
    </lineage>
</organism>
<protein>
    <recommendedName>
        <fullName evidence="4">PspA domain-containing protein</fullName>
    </recommendedName>
</protein>
<feature type="region of interest" description="Disordered" evidence="1">
    <location>
        <begin position="122"/>
        <end position="172"/>
    </location>
</feature>
<reference evidence="2 3" key="1">
    <citation type="submission" date="2022-11" db="EMBL/GenBank/DDBJ databases">
        <title>Genome Sequencing of Nocardia sp. ON39_IFM12276 and assembly.</title>
        <authorList>
            <person name="Shimojima M."/>
            <person name="Toyokawa M."/>
            <person name="Uesaka K."/>
        </authorList>
    </citation>
    <scope>NUCLEOTIDE SEQUENCE [LARGE SCALE GENOMIC DNA]</scope>
    <source>
        <strain evidence="2 3">IFM 12276</strain>
    </source>
</reference>
<keyword evidence="3" id="KW-1185">Reference proteome</keyword>
<feature type="compositionally biased region" description="Basic and acidic residues" evidence="1">
    <location>
        <begin position="139"/>
        <end position="172"/>
    </location>
</feature>
<sequence>MSDNSEIVSRLAGLSDAELAGVLLVATAGRPGFAAVHAALTGLSEAGDARAAEDVTPTTSADAGASARRAPDVSGQVGGSSAVPAVPVPPPGIAGDPASGGYSASGVPTFESVRDKVEQRYGTAQGMGELDRQTPAGRSVDEQWQAREKAARERLDRIRKSLHGNDIDPHQP</sequence>
<dbReference type="Proteomes" id="UP001317870">
    <property type="component" value="Chromosome"/>
</dbReference>
<evidence type="ECO:0000256" key="1">
    <source>
        <dbReference type="SAM" id="MobiDB-lite"/>
    </source>
</evidence>
<accession>A0ABM8D1L8</accession>
<feature type="region of interest" description="Disordered" evidence="1">
    <location>
        <begin position="47"/>
        <end position="109"/>
    </location>
</feature>
<evidence type="ECO:0008006" key="4">
    <source>
        <dbReference type="Google" id="ProtNLM"/>
    </source>
</evidence>
<evidence type="ECO:0000313" key="3">
    <source>
        <dbReference type="Proteomes" id="UP001317870"/>
    </source>
</evidence>
<evidence type="ECO:0000313" key="2">
    <source>
        <dbReference type="EMBL" id="BDU01246.1"/>
    </source>
</evidence>
<gene>
    <name evidence="2" type="ORF">IFM12276_42740</name>
</gene>
<dbReference type="RefSeq" id="WP_281874366.1">
    <property type="nucleotide sequence ID" value="NZ_AP026976.1"/>
</dbReference>